<dbReference type="EMBL" id="JBBMEO010000013">
    <property type="protein sequence ID" value="MEQ2362318.1"/>
    <property type="molecule type" value="Genomic_DNA"/>
</dbReference>
<evidence type="ECO:0000313" key="8">
    <source>
        <dbReference type="Proteomes" id="UP001457197"/>
    </source>
</evidence>
<feature type="transmembrane region" description="Helical" evidence="5">
    <location>
        <begin position="349"/>
        <end position="382"/>
    </location>
</feature>
<protein>
    <submittedName>
        <fullName evidence="7">O-antigen ligase family protein</fullName>
    </submittedName>
</protein>
<dbReference type="GO" id="GO:0016874">
    <property type="term" value="F:ligase activity"/>
    <property type="evidence" value="ECO:0007669"/>
    <property type="project" value="UniProtKB-KW"/>
</dbReference>
<feature type="transmembrane region" description="Helical" evidence="5">
    <location>
        <begin position="227"/>
        <end position="247"/>
    </location>
</feature>
<keyword evidence="2 5" id="KW-0812">Transmembrane</keyword>
<accession>A0ABV1AVU1</accession>
<evidence type="ECO:0000256" key="4">
    <source>
        <dbReference type="ARBA" id="ARBA00023136"/>
    </source>
</evidence>
<evidence type="ECO:0000313" key="7">
    <source>
        <dbReference type="EMBL" id="MEQ2362318.1"/>
    </source>
</evidence>
<organism evidence="7 8">
    <name type="scientific">Faecalibacterium tardum</name>
    <dbReference type="NCBI Taxonomy" id="3133156"/>
    <lineage>
        <taxon>Bacteria</taxon>
        <taxon>Bacillati</taxon>
        <taxon>Bacillota</taxon>
        <taxon>Clostridia</taxon>
        <taxon>Eubacteriales</taxon>
        <taxon>Oscillospiraceae</taxon>
        <taxon>Faecalibacterium</taxon>
    </lineage>
</organism>
<dbReference type="InterPro" id="IPR007016">
    <property type="entry name" value="O-antigen_ligase-rel_domated"/>
</dbReference>
<evidence type="ECO:0000256" key="2">
    <source>
        <dbReference type="ARBA" id="ARBA00022692"/>
    </source>
</evidence>
<evidence type="ECO:0000256" key="3">
    <source>
        <dbReference type="ARBA" id="ARBA00022989"/>
    </source>
</evidence>
<evidence type="ECO:0000259" key="6">
    <source>
        <dbReference type="Pfam" id="PF04932"/>
    </source>
</evidence>
<gene>
    <name evidence="7" type="ORF">WMO44_09205</name>
</gene>
<sequence length="398" mass="44889">MFKINIRKTTYELCMAMPAVFTVLYCIKESAANKAAILLMVFAYVVLNAHYMRNGKKLKFFLFNLLSVTYIVYIGFICGASEIISSFFYGYLLTFIMLLVCVEDELREEFIEYFLSGKRRFSVYVLIFFLTTVFSVGVLQGLKFEFGSKVPVLYGPFNIPHMLAYILMVVYCGVSLFDLENKKKLVVAIKLICVGCIVCTAVRSAVLATAVLIVCDFLSIRKISKKAIILGVGFIVLVFLATNTDILTNNPLIEKTLYATEVGGSITNGREWYRQIALSYYATKTTLLEKIFGVGISGVVEVIYSVLRVRIQAHNDYVNLLVGYGMVGLISFVICQLRLSKICKSKMNIILLQLFIFILAYYNGFALYIMLTASLPIVVAFFELKQVGEFNTVEKNEL</sequence>
<evidence type="ECO:0000256" key="5">
    <source>
        <dbReference type="SAM" id="Phobius"/>
    </source>
</evidence>
<feature type="transmembrane region" description="Helical" evidence="5">
    <location>
        <begin position="162"/>
        <end position="179"/>
    </location>
</feature>
<feature type="transmembrane region" description="Helical" evidence="5">
    <location>
        <begin position="83"/>
        <end position="102"/>
    </location>
</feature>
<keyword evidence="8" id="KW-1185">Reference proteome</keyword>
<dbReference type="RefSeq" id="WP_349152379.1">
    <property type="nucleotide sequence ID" value="NZ_JBBMEO010000013.1"/>
</dbReference>
<dbReference type="Pfam" id="PF04932">
    <property type="entry name" value="Wzy_C"/>
    <property type="match status" value="1"/>
</dbReference>
<evidence type="ECO:0000256" key="1">
    <source>
        <dbReference type="ARBA" id="ARBA00004141"/>
    </source>
</evidence>
<comment type="subcellular location">
    <subcellularLocation>
        <location evidence="1">Membrane</location>
        <topology evidence="1">Multi-pass membrane protein</topology>
    </subcellularLocation>
</comment>
<keyword evidence="3 5" id="KW-1133">Transmembrane helix</keyword>
<keyword evidence="4 5" id="KW-0472">Membrane</keyword>
<feature type="domain" description="O-antigen ligase-related" evidence="6">
    <location>
        <begin position="191"/>
        <end position="333"/>
    </location>
</feature>
<proteinExistence type="predicted"/>
<feature type="transmembrane region" description="Helical" evidence="5">
    <location>
        <begin position="123"/>
        <end position="142"/>
    </location>
</feature>
<reference evidence="7 8" key="1">
    <citation type="submission" date="2024-03" db="EMBL/GenBank/DDBJ databases">
        <title>Human intestinal bacterial collection.</title>
        <authorList>
            <person name="Pauvert C."/>
            <person name="Hitch T.C.A."/>
            <person name="Clavel T."/>
        </authorList>
    </citation>
    <scope>NUCLEOTIDE SEQUENCE [LARGE SCALE GENOMIC DNA]</scope>
    <source>
        <strain evidence="7 8">CLA-AA-H175</strain>
    </source>
</reference>
<feature type="transmembrane region" description="Helical" evidence="5">
    <location>
        <begin position="317"/>
        <end position="337"/>
    </location>
</feature>
<feature type="transmembrane region" description="Helical" evidence="5">
    <location>
        <begin position="58"/>
        <end position="77"/>
    </location>
</feature>
<name>A0ABV1AVU1_9FIRM</name>
<feature type="transmembrane region" description="Helical" evidence="5">
    <location>
        <begin position="191"/>
        <end position="215"/>
    </location>
</feature>
<comment type="caution">
    <text evidence="7">The sequence shown here is derived from an EMBL/GenBank/DDBJ whole genome shotgun (WGS) entry which is preliminary data.</text>
</comment>
<dbReference type="Proteomes" id="UP001457197">
    <property type="component" value="Unassembled WGS sequence"/>
</dbReference>
<keyword evidence="7" id="KW-0436">Ligase</keyword>